<proteinExistence type="inferred from homology"/>
<comment type="similarity">
    <text evidence="1">Belongs to the zinc-containing alcohol dehydrogenase family.</text>
</comment>
<dbReference type="InterPro" id="IPR047122">
    <property type="entry name" value="Trans-enoyl_RdTase-like"/>
</dbReference>
<evidence type="ECO:0000313" key="6">
    <source>
        <dbReference type="Proteomes" id="UP001166286"/>
    </source>
</evidence>
<reference evidence="5" key="1">
    <citation type="submission" date="2023-03" db="EMBL/GenBank/DDBJ databases">
        <title>Complete genome of Cladonia borealis.</title>
        <authorList>
            <person name="Park H."/>
        </authorList>
    </citation>
    <scope>NUCLEOTIDE SEQUENCE</scope>
    <source>
        <strain evidence="5">ANT050790</strain>
    </source>
</reference>
<dbReference type="SUPFAM" id="SSF50129">
    <property type="entry name" value="GroES-like"/>
    <property type="match status" value="1"/>
</dbReference>
<evidence type="ECO:0000256" key="3">
    <source>
        <dbReference type="ARBA" id="ARBA00023002"/>
    </source>
</evidence>
<organism evidence="5 6">
    <name type="scientific">Cladonia borealis</name>
    <dbReference type="NCBI Taxonomy" id="184061"/>
    <lineage>
        <taxon>Eukaryota</taxon>
        <taxon>Fungi</taxon>
        <taxon>Dikarya</taxon>
        <taxon>Ascomycota</taxon>
        <taxon>Pezizomycotina</taxon>
        <taxon>Lecanoromycetes</taxon>
        <taxon>OSLEUM clade</taxon>
        <taxon>Lecanoromycetidae</taxon>
        <taxon>Lecanorales</taxon>
        <taxon>Lecanorineae</taxon>
        <taxon>Cladoniaceae</taxon>
        <taxon>Cladonia</taxon>
    </lineage>
</organism>
<dbReference type="InterPro" id="IPR020843">
    <property type="entry name" value="ER"/>
</dbReference>
<dbReference type="InterPro" id="IPR013154">
    <property type="entry name" value="ADH-like_N"/>
</dbReference>
<dbReference type="InterPro" id="IPR013149">
    <property type="entry name" value="ADH-like_C"/>
</dbReference>
<dbReference type="SMART" id="SM00829">
    <property type="entry name" value="PKS_ER"/>
    <property type="match status" value="1"/>
</dbReference>
<dbReference type="AlphaFoldDB" id="A0AA39R7U8"/>
<keyword evidence="6" id="KW-1185">Reference proteome</keyword>
<dbReference type="InterPro" id="IPR011032">
    <property type="entry name" value="GroES-like_sf"/>
</dbReference>
<dbReference type="InterPro" id="IPR036291">
    <property type="entry name" value="NAD(P)-bd_dom_sf"/>
</dbReference>
<gene>
    <name evidence="5" type="ORF">JMJ35_001048</name>
</gene>
<keyword evidence="3" id="KW-0560">Oxidoreductase</keyword>
<dbReference type="CDD" id="cd08249">
    <property type="entry name" value="enoyl_reductase_like"/>
    <property type="match status" value="1"/>
</dbReference>
<comment type="caution">
    <text evidence="5">The sequence shown here is derived from an EMBL/GenBank/DDBJ whole genome shotgun (WGS) entry which is preliminary data.</text>
</comment>
<feature type="domain" description="Enoyl reductase (ER)" evidence="4">
    <location>
        <begin position="16"/>
        <end position="354"/>
    </location>
</feature>
<sequence>MSPKIPRHRNALVATGPGELAMKRVPMPTIEPNQILVKTSAVALNPSDYKLLDQSTTVGAISGSDFAGTVVKVGDGVDVSKLKVGDRVFGCVFGANPADPSSGAFGSYVAATADLCLHMPDAMPFANATSLGMGIMTVGLIFRSLGLEVRETGLEEVEQEKPYVLVHGGATATGTLAIQILKFAGYRPITTCSAKNFDLVAARGAVAAFDYNSPTCKDEIKKYTQGRLAHAVDCIGNVATMTLCYSAIGDAGGRYVALEQYPRRLSIRRRNVKHEWVLGWTLFGKPVKLAGAYARPAIPEDLVFGNRWRELMQPLLNRSMLVPHPLEAHSGGLAALIPRVDLLRKGKVSGKKLVFLV</sequence>
<protein>
    <recommendedName>
        <fullName evidence="4">Enoyl reductase (ER) domain-containing protein</fullName>
    </recommendedName>
</protein>
<evidence type="ECO:0000313" key="5">
    <source>
        <dbReference type="EMBL" id="KAK0516445.1"/>
    </source>
</evidence>
<dbReference type="Pfam" id="PF00107">
    <property type="entry name" value="ADH_zinc_N"/>
    <property type="match status" value="1"/>
</dbReference>
<dbReference type="EMBL" id="JAFEKC020000002">
    <property type="protein sequence ID" value="KAK0516445.1"/>
    <property type="molecule type" value="Genomic_DNA"/>
</dbReference>
<dbReference type="PANTHER" id="PTHR45348">
    <property type="entry name" value="HYPOTHETICAL OXIDOREDUCTASE (EUROFUNG)"/>
    <property type="match status" value="1"/>
</dbReference>
<evidence type="ECO:0000256" key="2">
    <source>
        <dbReference type="ARBA" id="ARBA00022857"/>
    </source>
</evidence>
<dbReference type="Gene3D" id="3.90.180.10">
    <property type="entry name" value="Medium-chain alcohol dehydrogenases, catalytic domain"/>
    <property type="match status" value="1"/>
</dbReference>
<dbReference type="SUPFAM" id="SSF51735">
    <property type="entry name" value="NAD(P)-binding Rossmann-fold domains"/>
    <property type="match status" value="1"/>
</dbReference>
<dbReference type="Pfam" id="PF08240">
    <property type="entry name" value="ADH_N"/>
    <property type="match status" value="1"/>
</dbReference>
<dbReference type="GO" id="GO:0016651">
    <property type="term" value="F:oxidoreductase activity, acting on NAD(P)H"/>
    <property type="evidence" value="ECO:0007669"/>
    <property type="project" value="InterPro"/>
</dbReference>
<dbReference type="Gene3D" id="3.40.50.720">
    <property type="entry name" value="NAD(P)-binding Rossmann-like Domain"/>
    <property type="match status" value="1"/>
</dbReference>
<dbReference type="Proteomes" id="UP001166286">
    <property type="component" value="Unassembled WGS sequence"/>
</dbReference>
<dbReference type="PANTHER" id="PTHR45348:SF6">
    <property type="entry name" value="TRANS-ENOYL REDUCTASE APDC"/>
    <property type="match status" value="1"/>
</dbReference>
<accession>A0AA39R7U8</accession>
<evidence type="ECO:0000256" key="1">
    <source>
        <dbReference type="ARBA" id="ARBA00008072"/>
    </source>
</evidence>
<keyword evidence="2" id="KW-0521">NADP</keyword>
<evidence type="ECO:0000259" key="4">
    <source>
        <dbReference type="SMART" id="SM00829"/>
    </source>
</evidence>
<name>A0AA39R7U8_9LECA</name>